<dbReference type="Gene3D" id="2.180.10.10">
    <property type="entry name" value="RHS repeat-associated core"/>
    <property type="match status" value="1"/>
</dbReference>
<protein>
    <submittedName>
        <fullName evidence="2">Cell wall hydrolase</fullName>
    </submittedName>
</protein>
<proteinExistence type="predicted"/>
<dbReference type="InterPro" id="IPR042047">
    <property type="entry name" value="SleB_dom1"/>
</dbReference>
<dbReference type="NCBIfam" id="TIGR03696">
    <property type="entry name" value="Rhs_assc_core"/>
    <property type="match status" value="1"/>
</dbReference>
<feature type="domain" description="Cell wall hydrolase SleB" evidence="1">
    <location>
        <begin position="133"/>
        <end position="247"/>
    </location>
</feature>
<dbReference type="RefSeq" id="WP_314517319.1">
    <property type="nucleotide sequence ID" value="NZ_JASJOU010000015.1"/>
</dbReference>
<dbReference type="Gene3D" id="1.10.10.2520">
    <property type="entry name" value="Cell wall hydrolase SleB, domain 1"/>
    <property type="match status" value="1"/>
</dbReference>
<sequence>MDYRARFYDAQLGRWHVIDPLAEKMRRHSPYNYAFDNPVRFIDPDGMIPGDIYNVNGEHIGNDGRDDNRVYIRETTDNSQLTQEEARSDIDVTNYLNSSSNSCVRPNSGPLTEVTQDSDIGVLSRMIYAEAGGENQTSKEAVGDVIKNRVESDKFPDTYKDVTEQSATNKKGGQTYQFSAADPSRSENWRYYDPNNTTKQTPEEKTAYTQSIQAAIKTYYGTGTKTEGALLYYSPKSMAGGKAPNWNFSILSEVKVQGVNSNSFKFYKFKLGMNRCLLIFLYLLCSSFGTQAQQMSFQKPDRRTIRLDTLFSYIYWKQGSYYQISNTISHKKILENHASKDILVMEDVVYISGSKSNYVLFANLMGGKSSIAIYVNNGNLVYSEELAAISDLQVKEFGNEKIISSTHKYSDICSDDTWITVFAYTKNGFTKAFHSQLMLDFHGDTETFCKPTTSFKREVSIEVQNKAIQLLLQEEYPKKKYKKTYKLIKGKFQLSHSKIR</sequence>
<keyword evidence="2" id="KW-0378">Hydrolase</keyword>
<dbReference type="InterPro" id="IPR011105">
    <property type="entry name" value="Cell_wall_hydrolase_SleB"/>
</dbReference>
<organism evidence="2 3">
    <name type="scientific">Xanthocytophaga agilis</name>
    <dbReference type="NCBI Taxonomy" id="3048010"/>
    <lineage>
        <taxon>Bacteria</taxon>
        <taxon>Pseudomonadati</taxon>
        <taxon>Bacteroidota</taxon>
        <taxon>Cytophagia</taxon>
        <taxon>Cytophagales</taxon>
        <taxon>Rhodocytophagaceae</taxon>
        <taxon>Xanthocytophaga</taxon>
    </lineage>
</organism>
<accession>A0AAE3R7C7</accession>
<name>A0AAE3R7C7_9BACT</name>
<dbReference type="AlphaFoldDB" id="A0AAE3R7C7"/>
<evidence type="ECO:0000259" key="1">
    <source>
        <dbReference type="Pfam" id="PF07486"/>
    </source>
</evidence>
<dbReference type="Pfam" id="PF07486">
    <property type="entry name" value="Hydrolase_2"/>
    <property type="match status" value="1"/>
</dbReference>
<dbReference type="Proteomes" id="UP001232063">
    <property type="component" value="Unassembled WGS sequence"/>
</dbReference>
<dbReference type="GO" id="GO:0016787">
    <property type="term" value="F:hydrolase activity"/>
    <property type="evidence" value="ECO:0007669"/>
    <property type="project" value="UniProtKB-KW"/>
</dbReference>
<reference evidence="2" key="1">
    <citation type="submission" date="2023-05" db="EMBL/GenBank/DDBJ databases">
        <authorList>
            <person name="Zhang X."/>
        </authorList>
    </citation>
    <scope>NUCLEOTIDE SEQUENCE</scope>
    <source>
        <strain evidence="2">BD1B2-1</strain>
    </source>
</reference>
<evidence type="ECO:0000313" key="3">
    <source>
        <dbReference type="Proteomes" id="UP001232063"/>
    </source>
</evidence>
<gene>
    <name evidence="2" type="ORF">QNI22_31285</name>
</gene>
<dbReference type="InterPro" id="IPR022385">
    <property type="entry name" value="Rhs_assc_core"/>
</dbReference>
<comment type="caution">
    <text evidence="2">The sequence shown here is derived from an EMBL/GenBank/DDBJ whole genome shotgun (WGS) entry which is preliminary data.</text>
</comment>
<evidence type="ECO:0000313" key="2">
    <source>
        <dbReference type="EMBL" id="MDJ1505181.1"/>
    </source>
</evidence>
<keyword evidence="3" id="KW-1185">Reference proteome</keyword>
<dbReference type="EMBL" id="JASJOU010000015">
    <property type="protein sequence ID" value="MDJ1505181.1"/>
    <property type="molecule type" value="Genomic_DNA"/>
</dbReference>